<name>A0A2J6QD96_9HELO</name>
<evidence type="ECO:0000313" key="2">
    <source>
        <dbReference type="EMBL" id="PMD24239.1"/>
    </source>
</evidence>
<dbReference type="EMBL" id="KZ613473">
    <property type="protein sequence ID" value="PMD24239.1"/>
    <property type="molecule type" value="Genomic_DNA"/>
</dbReference>
<evidence type="ECO:0000313" key="3">
    <source>
        <dbReference type="Proteomes" id="UP000235672"/>
    </source>
</evidence>
<proteinExistence type="predicted"/>
<feature type="region of interest" description="Disordered" evidence="1">
    <location>
        <begin position="85"/>
        <end position="121"/>
    </location>
</feature>
<keyword evidence="3" id="KW-1185">Reference proteome</keyword>
<organism evidence="2 3">
    <name type="scientific">Hyaloscypha hepaticicola</name>
    <dbReference type="NCBI Taxonomy" id="2082293"/>
    <lineage>
        <taxon>Eukaryota</taxon>
        <taxon>Fungi</taxon>
        <taxon>Dikarya</taxon>
        <taxon>Ascomycota</taxon>
        <taxon>Pezizomycotina</taxon>
        <taxon>Leotiomycetes</taxon>
        <taxon>Helotiales</taxon>
        <taxon>Hyaloscyphaceae</taxon>
        <taxon>Hyaloscypha</taxon>
    </lineage>
</organism>
<feature type="compositionally biased region" description="Polar residues" evidence="1">
    <location>
        <begin position="106"/>
        <end position="119"/>
    </location>
</feature>
<reference evidence="2 3" key="1">
    <citation type="submission" date="2016-05" db="EMBL/GenBank/DDBJ databases">
        <title>A degradative enzymes factory behind the ericoid mycorrhizal symbiosis.</title>
        <authorList>
            <consortium name="DOE Joint Genome Institute"/>
            <person name="Martino E."/>
            <person name="Morin E."/>
            <person name="Grelet G."/>
            <person name="Kuo A."/>
            <person name="Kohler A."/>
            <person name="Daghino S."/>
            <person name="Barry K."/>
            <person name="Choi C."/>
            <person name="Cichocki N."/>
            <person name="Clum A."/>
            <person name="Copeland A."/>
            <person name="Hainaut M."/>
            <person name="Haridas S."/>
            <person name="Labutti K."/>
            <person name="Lindquist E."/>
            <person name="Lipzen A."/>
            <person name="Khouja H.-R."/>
            <person name="Murat C."/>
            <person name="Ohm R."/>
            <person name="Olson A."/>
            <person name="Spatafora J."/>
            <person name="Veneault-Fourrey C."/>
            <person name="Henrissat B."/>
            <person name="Grigoriev I."/>
            <person name="Martin F."/>
            <person name="Perotto S."/>
        </authorList>
    </citation>
    <scope>NUCLEOTIDE SEQUENCE [LARGE SCALE GENOMIC DNA]</scope>
    <source>
        <strain evidence="2 3">UAMH 7357</strain>
    </source>
</reference>
<dbReference type="Proteomes" id="UP000235672">
    <property type="component" value="Unassembled WGS sequence"/>
</dbReference>
<sequence length="186" mass="20182">MERVRRQEPPDRVRTDKAALGHCTGIYVFQGYGCLDQARLASWSHQILASFHFPAATRENLALADQGKYRMLGIISRPLPMVPLAPSDDPFTPQMGAAESPPRSTPPITTASDSGTQRSPPFLGGCDNGCMITNRKDQLLSPRFGQLLLLLAEDTCTVYSIRAGRKLGAFILSCAAALAVSDSSFR</sequence>
<gene>
    <name evidence="2" type="ORF">NA56DRAFT_746397</name>
</gene>
<evidence type="ECO:0000256" key="1">
    <source>
        <dbReference type="SAM" id="MobiDB-lite"/>
    </source>
</evidence>
<dbReference type="AlphaFoldDB" id="A0A2J6QD96"/>
<protein>
    <submittedName>
        <fullName evidence="2">Uncharacterized protein</fullName>
    </submittedName>
</protein>
<accession>A0A2J6QD96</accession>